<proteinExistence type="predicted"/>
<comment type="caution">
    <text evidence="2">The sequence shown here is derived from an EMBL/GenBank/DDBJ whole genome shotgun (WGS) entry which is preliminary data.</text>
</comment>
<dbReference type="Gene3D" id="3.30.420.610">
    <property type="entry name" value="LOTUS domain-like"/>
    <property type="match status" value="1"/>
</dbReference>
<dbReference type="InterPro" id="IPR025605">
    <property type="entry name" value="OST-HTH/LOTUS_dom"/>
</dbReference>
<dbReference type="VEuPathDB" id="VectorBase:LOC119170486"/>
<evidence type="ECO:0000259" key="1">
    <source>
        <dbReference type="PROSITE" id="PS51644"/>
    </source>
</evidence>
<organism evidence="2 3">
    <name type="scientific">Rhipicephalus microplus</name>
    <name type="common">Cattle tick</name>
    <name type="synonym">Boophilus microplus</name>
    <dbReference type="NCBI Taxonomy" id="6941"/>
    <lineage>
        <taxon>Eukaryota</taxon>
        <taxon>Metazoa</taxon>
        <taxon>Ecdysozoa</taxon>
        <taxon>Arthropoda</taxon>
        <taxon>Chelicerata</taxon>
        <taxon>Arachnida</taxon>
        <taxon>Acari</taxon>
        <taxon>Parasitiformes</taxon>
        <taxon>Ixodida</taxon>
        <taxon>Ixodoidea</taxon>
        <taxon>Ixodidae</taxon>
        <taxon>Rhipicephalinae</taxon>
        <taxon>Rhipicephalus</taxon>
        <taxon>Boophilus</taxon>
    </lineage>
</organism>
<evidence type="ECO:0000313" key="3">
    <source>
        <dbReference type="Proteomes" id="UP000821866"/>
    </source>
</evidence>
<reference evidence="2" key="1">
    <citation type="journal article" date="2020" name="Cell">
        <title>Large-Scale Comparative Analyses of Tick Genomes Elucidate Their Genetic Diversity and Vector Capacities.</title>
        <authorList>
            <consortium name="Tick Genome and Microbiome Consortium (TIGMIC)"/>
            <person name="Jia N."/>
            <person name="Wang J."/>
            <person name="Shi W."/>
            <person name="Du L."/>
            <person name="Sun Y."/>
            <person name="Zhan W."/>
            <person name="Jiang J.F."/>
            <person name="Wang Q."/>
            <person name="Zhang B."/>
            <person name="Ji P."/>
            <person name="Bell-Sakyi L."/>
            <person name="Cui X.M."/>
            <person name="Yuan T.T."/>
            <person name="Jiang B.G."/>
            <person name="Yang W.F."/>
            <person name="Lam T.T."/>
            <person name="Chang Q.C."/>
            <person name="Ding S.J."/>
            <person name="Wang X.J."/>
            <person name="Zhu J.G."/>
            <person name="Ruan X.D."/>
            <person name="Zhao L."/>
            <person name="Wei J.T."/>
            <person name="Ye R.Z."/>
            <person name="Que T.C."/>
            <person name="Du C.H."/>
            <person name="Zhou Y.H."/>
            <person name="Cheng J.X."/>
            <person name="Dai P.F."/>
            <person name="Guo W.B."/>
            <person name="Han X.H."/>
            <person name="Huang E.J."/>
            <person name="Li L.F."/>
            <person name="Wei W."/>
            <person name="Gao Y.C."/>
            <person name="Liu J.Z."/>
            <person name="Shao H.Z."/>
            <person name="Wang X."/>
            <person name="Wang C.C."/>
            <person name="Yang T.C."/>
            <person name="Huo Q.B."/>
            <person name="Li W."/>
            <person name="Chen H.Y."/>
            <person name="Chen S.E."/>
            <person name="Zhou L.G."/>
            <person name="Ni X.B."/>
            <person name="Tian J.H."/>
            <person name="Sheng Y."/>
            <person name="Liu T."/>
            <person name="Pan Y.S."/>
            <person name="Xia L.Y."/>
            <person name="Li J."/>
            <person name="Zhao F."/>
            <person name="Cao W.C."/>
        </authorList>
    </citation>
    <scope>NUCLEOTIDE SEQUENCE</scope>
    <source>
        <strain evidence="2">Rmic-2018</strain>
    </source>
</reference>
<dbReference type="EMBL" id="JABSTU010000007">
    <property type="protein sequence ID" value="KAH8025917.1"/>
    <property type="molecule type" value="Genomic_DNA"/>
</dbReference>
<dbReference type="PROSITE" id="PS51644">
    <property type="entry name" value="HTH_OST"/>
    <property type="match status" value="1"/>
</dbReference>
<name>A0A9J6DUK2_RHIMP</name>
<dbReference type="Pfam" id="PF12872">
    <property type="entry name" value="OST-HTH"/>
    <property type="match status" value="1"/>
</dbReference>
<gene>
    <name evidence="2" type="ORF">HPB51_014112</name>
</gene>
<dbReference type="Proteomes" id="UP000821866">
    <property type="component" value="Unassembled WGS sequence"/>
</dbReference>
<reference evidence="2" key="2">
    <citation type="submission" date="2021-09" db="EMBL/GenBank/DDBJ databases">
        <authorList>
            <person name="Jia N."/>
            <person name="Wang J."/>
            <person name="Shi W."/>
            <person name="Du L."/>
            <person name="Sun Y."/>
            <person name="Zhan W."/>
            <person name="Jiang J."/>
            <person name="Wang Q."/>
            <person name="Zhang B."/>
            <person name="Ji P."/>
            <person name="Sakyi L.B."/>
            <person name="Cui X."/>
            <person name="Yuan T."/>
            <person name="Jiang B."/>
            <person name="Yang W."/>
            <person name="Lam T.T.-Y."/>
            <person name="Chang Q."/>
            <person name="Ding S."/>
            <person name="Wang X."/>
            <person name="Zhu J."/>
            <person name="Ruan X."/>
            <person name="Zhao L."/>
            <person name="Wei J."/>
            <person name="Que T."/>
            <person name="Du C."/>
            <person name="Cheng J."/>
            <person name="Dai P."/>
            <person name="Han X."/>
            <person name="Huang E."/>
            <person name="Gao Y."/>
            <person name="Liu J."/>
            <person name="Shao H."/>
            <person name="Ye R."/>
            <person name="Li L."/>
            <person name="Wei W."/>
            <person name="Wang X."/>
            <person name="Wang C."/>
            <person name="Huo Q."/>
            <person name="Li W."/>
            <person name="Guo W."/>
            <person name="Chen H."/>
            <person name="Chen S."/>
            <person name="Zhou L."/>
            <person name="Zhou L."/>
            <person name="Ni X."/>
            <person name="Tian J."/>
            <person name="Zhou Y."/>
            <person name="Sheng Y."/>
            <person name="Liu T."/>
            <person name="Pan Y."/>
            <person name="Xia L."/>
            <person name="Li J."/>
            <person name="Zhao F."/>
            <person name="Cao W."/>
        </authorList>
    </citation>
    <scope>NUCLEOTIDE SEQUENCE</scope>
    <source>
        <strain evidence="2">Rmic-2018</strain>
        <tissue evidence="2">Larvae</tissue>
    </source>
</reference>
<dbReference type="InterPro" id="IPR041966">
    <property type="entry name" value="LOTUS-like"/>
</dbReference>
<evidence type="ECO:0000313" key="2">
    <source>
        <dbReference type="EMBL" id="KAH8025917.1"/>
    </source>
</evidence>
<dbReference type="CDD" id="cd09972">
    <property type="entry name" value="LOTUS_TDRD_OSKAR"/>
    <property type="match status" value="1"/>
</dbReference>
<accession>A0A9J6DUK2</accession>
<sequence>MKDSREVQNGVLFFEHRRGRLSFVTAAASAGSWKAAMYPEQGLDYGTHRLRAKQSDRSHAKTVEKPLVAKSYDNTPTEMAADRDEVETIVSSILASQKNGLPLQALDDEYRENVGTCIPYQELGYDTLVEFLESGPQVVSLQRAPDGEIVARAAYNALTAHVTKMVAEQKPGPVRARRQLVQRPFHRNVHPYQKANRTGGVASGPAAAGRAQAQTDFRAPRRKPLIALPGNVERFRNRRHWSRPRANQKALSLKLPMAVKWTYEDGKLEEMALS</sequence>
<feature type="domain" description="HTH OST-type" evidence="1">
    <location>
        <begin position="82"/>
        <end position="155"/>
    </location>
</feature>
<protein>
    <recommendedName>
        <fullName evidence="1">HTH OST-type domain-containing protein</fullName>
    </recommendedName>
</protein>
<dbReference type="AlphaFoldDB" id="A0A9J6DUK2"/>
<keyword evidence="3" id="KW-1185">Reference proteome</keyword>